<evidence type="ECO:0000313" key="3">
    <source>
        <dbReference type="EMBL" id="MCD2165107.1"/>
    </source>
</evidence>
<evidence type="ECO:0000313" key="4">
    <source>
        <dbReference type="Proteomes" id="UP001199260"/>
    </source>
</evidence>
<feature type="signal peptide" evidence="2">
    <location>
        <begin position="1"/>
        <end position="20"/>
    </location>
</feature>
<organism evidence="3 4">
    <name type="scientific">Comamonas koreensis</name>
    <dbReference type="NCBI Taxonomy" id="160825"/>
    <lineage>
        <taxon>Bacteria</taxon>
        <taxon>Pseudomonadati</taxon>
        <taxon>Pseudomonadota</taxon>
        <taxon>Betaproteobacteria</taxon>
        <taxon>Burkholderiales</taxon>
        <taxon>Comamonadaceae</taxon>
        <taxon>Comamonas</taxon>
    </lineage>
</organism>
<keyword evidence="4" id="KW-1185">Reference proteome</keyword>
<evidence type="ECO:0000256" key="1">
    <source>
        <dbReference type="SAM" id="MobiDB-lite"/>
    </source>
</evidence>
<keyword evidence="2" id="KW-0732">Signal</keyword>
<reference evidence="3 4" key="1">
    <citation type="submission" date="2021-11" db="EMBL/GenBank/DDBJ databases">
        <title>Genome sequence.</title>
        <authorList>
            <person name="Sun Q."/>
        </authorList>
    </citation>
    <scope>NUCLEOTIDE SEQUENCE [LARGE SCALE GENOMIC DNA]</scope>
    <source>
        <strain evidence="3 4">KCTC 12005</strain>
    </source>
</reference>
<feature type="compositionally biased region" description="Low complexity" evidence="1">
    <location>
        <begin position="38"/>
        <end position="57"/>
    </location>
</feature>
<feature type="region of interest" description="Disordered" evidence="1">
    <location>
        <begin position="30"/>
        <end position="57"/>
    </location>
</feature>
<feature type="chain" id="PRO_5043599222" description="Lipoprotein" evidence="2">
    <location>
        <begin position="21"/>
        <end position="191"/>
    </location>
</feature>
<dbReference type="Proteomes" id="UP001199260">
    <property type="component" value="Unassembled WGS sequence"/>
</dbReference>
<dbReference type="EMBL" id="JAJNCT010000009">
    <property type="protein sequence ID" value="MCD2165107.1"/>
    <property type="molecule type" value="Genomic_DNA"/>
</dbReference>
<accession>A0AAW4XUN3</accession>
<name>A0AAW4XUN3_9BURK</name>
<comment type="caution">
    <text evidence="3">The sequence shown here is derived from an EMBL/GenBank/DDBJ whole genome shotgun (WGS) entry which is preliminary data.</text>
</comment>
<dbReference type="RefSeq" id="WP_230773361.1">
    <property type="nucleotide sequence ID" value="NZ_JAJNCT010000009.1"/>
</dbReference>
<gene>
    <name evidence="3" type="ORF">LPW39_08180</name>
</gene>
<evidence type="ECO:0008006" key="5">
    <source>
        <dbReference type="Google" id="ProtNLM"/>
    </source>
</evidence>
<sequence>MPLTPLFRTTCCLLLIPGLAACSSLWPSKKEAEPAPRAPQQAAPSDKPAPQAPAPAAASISEADLAGVWECQFQISMGKDSASFTYTNQFNPDHTLRSQAFLAYDMPSTEQQYRFVLQGTGHWRMQGSTITMIVPEVVKQDRSEHKKPELMQDKDLVPEDLSDTWAVQAHKGKNMRVTVGSLADSMLCNKE</sequence>
<protein>
    <recommendedName>
        <fullName evidence="5">Lipoprotein</fullName>
    </recommendedName>
</protein>
<proteinExistence type="predicted"/>
<evidence type="ECO:0000256" key="2">
    <source>
        <dbReference type="SAM" id="SignalP"/>
    </source>
</evidence>
<dbReference type="AlphaFoldDB" id="A0AAW4XUN3"/>